<dbReference type="OrthoDB" id="9805698at2"/>
<accession>A0A4R3MTW1</accession>
<keyword evidence="1" id="KW-0418">Kinase</keyword>
<evidence type="ECO:0000313" key="1">
    <source>
        <dbReference type="EMBL" id="TCT18906.1"/>
    </source>
</evidence>
<dbReference type="GO" id="GO:0016301">
    <property type="term" value="F:kinase activity"/>
    <property type="evidence" value="ECO:0007669"/>
    <property type="project" value="UniProtKB-KW"/>
</dbReference>
<evidence type="ECO:0000313" key="2">
    <source>
        <dbReference type="Proteomes" id="UP000294650"/>
    </source>
</evidence>
<dbReference type="Gene3D" id="3.40.50.300">
    <property type="entry name" value="P-loop containing nucleotide triphosphate hydrolases"/>
    <property type="match status" value="1"/>
</dbReference>
<dbReference type="EMBL" id="SMAN01000020">
    <property type="protein sequence ID" value="TCT18906.1"/>
    <property type="molecule type" value="Genomic_DNA"/>
</dbReference>
<dbReference type="InterPro" id="IPR027417">
    <property type="entry name" value="P-loop_NTPase"/>
</dbReference>
<protein>
    <submittedName>
        <fullName evidence="1">Putative kinase</fullName>
    </submittedName>
</protein>
<comment type="caution">
    <text evidence="1">The sequence shown here is derived from an EMBL/GenBank/DDBJ whole genome shotgun (WGS) entry which is preliminary data.</text>
</comment>
<dbReference type="SUPFAM" id="SSF52540">
    <property type="entry name" value="P-loop containing nucleoside triphosphate hydrolases"/>
    <property type="match status" value="1"/>
</dbReference>
<dbReference type="Pfam" id="PF13671">
    <property type="entry name" value="AAA_33"/>
    <property type="match status" value="1"/>
</dbReference>
<organism evidence="1 2">
    <name type="scientific">Melghiribacillus thermohalophilus</name>
    <dbReference type="NCBI Taxonomy" id="1324956"/>
    <lineage>
        <taxon>Bacteria</taxon>
        <taxon>Bacillati</taxon>
        <taxon>Bacillota</taxon>
        <taxon>Bacilli</taxon>
        <taxon>Bacillales</taxon>
        <taxon>Bacillaceae</taxon>
        <taxon>Melghiribacillus</taxon>
    </lineage>
</organism>
<gene>
    <name evidence="1" type="ORF">EDD68_1209</name>
</gene>
<dbReference type="PANTHER" id="PTHR37807:SF3">
    <property type="entry name" value="OS07G0160300 PROTEIN"/>
    <property type="match status" value="1"/>
</dbReference>
<dbReference type="Proteomes" id="UP000294650">
    <property type="component" value="Unassembled WGS sequence"/>
</dbReference>
<sequence>MVLPDRVEQPALFMFFGVPGSGKTTLARKIQQYYPSVFVSSDEIAQTFYLDQTDFYHWTFDIFDHLVEKYLIAGYHVIADTNADKYTIRQSMYKMAHTCGANVFCFWVQAKMDSLIKRQEERKQRQDQLRKEHLFYVPEKELREYQQALEPPRKDETVYIIDGQRDLENQLKDIGLMA</sequence>
<proteinExistence type="predicted"/>
<dbReference type="AlphaFoldDB" id="A0A4R3MTW1"/>
<keyword evidence="1" id="KW-0808">Transferase</keyword>
<dbReference type="PIRSF" id="PIRSF037081">
    <property type="entry name" value="P-loop_All4644_prd"/>
    <property type="match status" value="1"/>
</dbReference>
<dbReference type="RefSeq" id="WP_132372574.1">
    <property type="nucleotide sequence ID" value="NZ_SMAN01000020.1"/>
</dbReference>
<reference evidence="1 2" key="1">
    <citation type="submission" date="2019-03" db="EMBL/GenBank/DDBJ databases">
        <title>Genomic Encyclopedia of Type Strains, Phase IV (KMG-IV): sequencing the most valuable type-strain genomes for metagenomic binning, comparative biology and taxonomic classification.</title>
        <authorList>
            <person name="Goeker M."/>
        </authorList>
    </citation>
    <scope>NUCLEOTIDE SEQUENCE [LARGE SCALE GENOMIC DNA]</scope>
    <source>
        <strain evidence="1 2">DSM 25894</strain>
    </source>
</reference>
<dbReference type="InterPro" id="IPR017101">
    <property type="entry name" value="P-loop_ATP/GTP-bd_All4644_prd"/>
</dbReference>
<keyword evidence="2" id="KW-1185">Reference proteome</keyword>
<name>A0A4R3MTW1_9BACI</name>
<dbReference type="PANTHER" id="PTHR37807">
    <property type="entry name" value="OS07G0160300 PROTEIN"/>
    <property type="match status" value="1"/>
</dbReference>